<dbReference type="GO" id="GO:0015288">
    <property type="term" value="F:porin activity"/>
    <property type="evidence" value="ECO:0007669"/>
    <property type="project" value="InterPro"/>
</dbReference>
<dbReference type="Pfam" id="PF13609">
    <property type="entry name" value="Porin_4"/>
    <property type="match status" value="1"/>
</dbReference>
<dbReference type="OrthoDB" id="197869at2"/>
<dbReference type="EMBL" id="FOGD01000002">
    <property type="protein sequence ID" value="SEQ66150.1"/>
    <property type="molecule type" value="Genomic_DNA"/>
</dbReference>
<evidence type="ECO:0000313" key="3">
    <source>
        <dbReference type="EMBL" id="SEQ66150.1"/>
    </source>
</evidence>
<proteinExistence type="predicted"/>
<protein>
    <submittedName>
        <fullName evidence="3">Porin</fullName>
    </submittedName>
</protein>
<name>A0A1H9HV05_9BURK</name>
<evidence type="ECO:0000313" key="4">
    <source>
        <dbReference type="Proteomes" id="UP000199766"/>
    </source>
</evidence>
<dbReference type="GO" id="GO:0016020">
    <property type="term" value="C:membrane"/>
    <property type="evidence" value="ECO:0007669"/>
    <property type="project" value="InterPro"/>
</dbReference>
<dbReference type="InterPro" id="IPR033900">
    <property type="entry name" value="Gram_neg_porin_domain"/>
</dbReference>
<dbReference type="SUPFAM" id="SSF56935">
    <property type="entry name" value="Porins"/>
    <property type="match status" value="1"/>
</dbReference>
<feature type="signal peptide" evidence="1">
    <location>
        <begin position="1"/>
        <end position="32"/>
    </location>
</feature>
<evidence type="ECO:0000259" key="2">
    <source>
        <dbReference type="Pfam" id="PF13609"/>
    </source>
</evidence>
<keyword evidence="4" id="KW-1185">Reference proteome</keyword>
<feature type="domain" description="Porin" evidence="2">
    <location>
        <begin position="27"/>
        <end position="367"/>
    </location>
</feature>
<keyword evidence="1" id="KW-0732">Signal</keyword>
<reference evidence="3 4" key="1">
    <citation type="submission" date="2016-10" db="EMBL/GenBank/DDBJ databases">
        <authorList>
            <person name="de Groot N.N."/>
        </authorList>
    </citation>
    <scope>NUCLEOTIDE SEQUENCE [LARGE SCALE GENOMIC DNA]</scope>
    <source>
        <strain evidence="3 4">ATCC 35958</strain>
    </source>
</reference>
<evidence type="ECO:0000256" key="1">
    <source>
        <dbReference type="SAM" id="SignalP"/>
    </source>
</evidence>
<dbReference type="Proteomes" id="UP000199766">
    <property type="component" value="Unassembled WGS sequence"/>
</dbReference>
<dbReference type="AlphaFoldDB" id="A0A1H9HV05"/>
<accession>A0A1H9HV05</accession>
<gene>
    <name evidence="3" type="ORF">SAMN02982919_00931</name>
</gene>
<dbReference type="STRING" id="180197.SAMN02982919_00931"/>
<organism evidence="3 4">
    <name type="scientific">Giesbergeria anulus</name>
    <dbReference type="NCBI Taxonomy" id="180197"/>
    <lineage>
        <taxon>Bacteria</taxon>
        <taxon>Pseudomonadati</taxon>
        <taxon>Pseudomonadota</taxon>
        <taxon>Betaproteobacteria</taxon>
        <taxon>Burkholderiales</taxon>
        <taxon>Comamonadaceae</taxon>
        <taxon>Giesbergeria</taxon>
    </lineage>
</organism>
<sequence length="389" mass="42936">MTTNFITKTKPPLWAGALIVGIGLLPSFSALAQEDAATESKLKLSGYVSIVGGKTTSGSLQGNIGPSSITGTDCPCYVADWNNAGIYGDQFTLRPESRIGVQGKYTLNEKAGITMQLVSRGTKATPDLAWAFVSYKLDQNFELYLGRKRIPLYYYSDFQDIGVAYPWVSPPPELYGWEATNYNGASLRYNRSIGDASLTASFFAGQEKVNNSRYQKIYYPEGRTQVRWNNIIGGDVEVNNGPLTLRAVLMGADVSTINRNSANPVDSQATLRAYGLAANLDMDQWFVLSEFTQLTRKYSDYKVTDPVVTVGAGMRLGKWTPFVNYAHFGERTTNSELFQVGNYHRSSVSLRYDLSSSSAVKTQVDRNVDDSKVLGGNTTVLRISYDRVF</sequence>
<dbReference type="Gene3D" id="2.40.160.10">
    <property type="entry name" value="Porin"/>
    <property type="match status" value="1"/>
</dbReference>
<feature type="chain" id="PRO_5011772308" evidence="1">
    <location>
        <begin position="33"/>
        <end position="389"/>
    </location>
</feature>
<dbReference type="InterPro" id="IPR023614">
    <property type="entry name" value="Porin_dom_sf"/>
</dbReference>